<dbReference type="AlphaFoldDB" id="A0A835YNG3"/>
<feature type="transmembrane region" description="Helical" evidence="13">
    <location>
        <begin position="211"/>
        <end position="234"/>
    </location>
</feature>
<evidence type="ECO:0000256" key="10">
    <source>
        <dbReference type="ARBA" id="ARBA00023201"/>
    </source>
</evidence>
<organism evidence="15 16">
    <name type="scientific">Tribonema minus</name>
    <dbReference type="NCBI Taxonomy" id="303371"/>
    <lineage>
        <taxon>Eukaryota</taxon>
        <taxon>Sar</taxon>
        <taxon>Stramenopiles</taxon>
        <taxon>Ochrophyta</taxon>
        <taxon>PX clade</taxon>
        <taxon>Xanthophyceae</taxon>
        <taxon>Tribonematales</taxon>
        <taxon>Tribonemataceae</taxon>
        <taxon>Tribonema</taxon>
    </lineage>
</organism>
<evidence type="ECO:0000256" key="4">
    <source>
        <dbReference type="ARBA" id="ARBA00022692"/>
    </source>
</evidence>
<feature type="region of interest" description="Disordered" evidence="12">
    <location>
        <begin position="502"/>
        <end position="528"/>
    </location>
</feature>
<evidence type="ECO:0000313" key="16">
    <source>
        <dbReference type="Proteomes" id="UP000664859"/>
    </source>
</evidence>
<keyword evidence="10 11" id="KW-0739">Sodium transport</keyword>
<gene>
    <name evidence="15" type="ORF">JKP88DRAFT_281714</name>
</gene>
<sequence length="612" mass="66887">MRLISLFSITGTSNSQAFVLIFTLMLVVVITVADYLVGHHLNRKLPFHVPESGVTFFIGMLLGGTITLFTQHHEEENPLIKFSPTIFFLAFLPPIIFNEGYHLKQQFFFGYIKEILIFSVVGTGISAIIMAGFIYGQPGDKGAMTFPEAAAFGGLISATDPVAVLAILGQLRVEPALFYLVFGESVLNDAVSLVIFNIASKFIGESYGSTAVWIGFADFIIILLGSCAIGYVVPCITTLLLRRVDLRGHVVLEMSVYLLMAYVPYVLAEIVGQSGIVAILMAGITTRSYAHRNLSSRKTQEFADFFFRLCSFLADNAVFVYMGMTVFGLNDIKHEFNFGFVFWTFFGCLVSRAVVVIVLSKVINVLSSYSNLNPIGKNNQIVLWFAGLRGAVAFAAASNFPDVLGNANAVLTTTVGTIMIFTFVVAPLTMPLIKKLGMPMNVEYETTRPPRMPRLVRWLHAFDERFIDQVLIRKCAQRGGPCEYYHLALDCPSTIYALDGEDGGHGGHGSSAHDSAQPEEGTGGDEFVAPVTPRAASAAPSPPHSPSALDLALNQEHTLKQDLYNYGGAVSPERTRYMLEHADAAGSLSPVVEEDMRGSANVLHAQRHMDEV</sequence>
<feature type="transmembrane region" description="Helical" evidence="13">
    <location>
        <begin position="82"/>
        <end position="103"/>
    </location>
</feature>
<evidence type="ECO:0000313" key="15">
    <source>
        <dbReference type="EMBL" id="KAG5177733.1"/>
    </source>
</evidence>
<dbReference type="GO" id="GO:0051453">
    <property type="term" value="P:regulation of intracellular pH"/>
    <property type="evidence" value="ECO:0007669"/>
    <property type="project" value="TreeGrafter"/>
</dbReference>
<evidence type="ECO:0000256" key="6">
    <source>
        <dbReference type="ARBA" id="ARBA00023034"/>
    </source>
</evidence>
<dbReference type="NCBIfam" id="TIGR00840">
    <property type="entry name" value="b_cpa1"/>
    <property type="match status" value="1"/>
</dbReference>
<feature type="transmembrane region" description="Helical" evidence="13">
    <location>
        <begin position="115"/>
        <end position="137"/>
    </location>
</feature>
<accession>A0A835YNG3</accession>
<dbReference type="PANTHER" id="PTHR10110">
    <property type="entry name" value="SODIUM/HYDROGEN EXCHANGER"/>
    <property type="match status" value="1"/>
</dbReference>
<feature type="transmembrane region" description="Helical" evidence="13">
    <location>
        <begin position="271"/>
        <end position="290"/>
    </location>
</feature>
<dbReference type="Pfam" id="PF00999">
    <property type="entry name" value="Na_H_Exchanger"/>
    <property type="match status" value="1"/>
</dbReference>
<keyword evidence="16" id="KW-1185">Reference proteome</keyword>
<evidence type="ECO:0000259" key="14">
    <source>
        <dbReference type="Pfam" id="PF00999"/>
    </source>
</evidence>
<keyword evidence="2 11" id="KW-0813">Transport</keyword>
<dbReference type="PRINTS" id="PR01084">
    <property type="entry name" value="NAHEXCHNGR"/>
</dbReference>
<feature type="transmembrane region" description="Helical" evidence="13">
    <location>
        <begin position="409"/>
        <end position="430"/>
    </location>
</feature>
<dbReference type="GO" id="GO:0098719">
    <property type="term" value="P:sodium ion import across plasma membrane"/>
    <property type="evidence" value="ECO:0007669"/>
    <property type="project" value="TreeGrafter"/>
</dbReference>
<dbReference type="Proteomes" id="UP000664859">
    <property type="component" value="Unassembled WGS sequence"/>
</dbReference>
<comment type="subcellular location">
    <subcellularLocation>
        <location evidence="1">Golgi apparatus membrane</location>
        <topology evidence="1">Multi-pass membrane protein</topology>
    </subcellularLocation>
</comment>
<keyword evidence="9 13" id="KW-0472">Membrane</keyword>
<evidence type="ECO:0000256" key="3">
    <source>
        <dbReference type="ARBA" id="ARBA00022449"/>
    </source>
</evidence>
<feature type="transmembrane region" description="Helical" evidence="13">
    <location>
        <begin position="381"/>
        <end position="397"/>
    </location>
</feature>
<evidence type="ECO:0000256" key="8">
    <source>
        <dbReference type="ARBA" id="ARBA00023065"/>
    </source>
</evidence>
<dbReference type="GO" id="GO:0015385">
    <property type="term" value="F:sodium:proton antiporter activity"/>
    <property type="evidence" value="ECO:0007669"/>
    <property type="project" value="InterPro"/>
</dbReference>
<proteinExistence type="inferred from homology"/>
<evidence type="ECO:0000256" key="11">
    <source>
        <dbReference type="RuleBase" id="RU003722"/>
    </source>
</evidence>
<comment type="similarity">
    <text evidence="11">Belongs to the monovalent cation:proton antiporter 1 (CPA1) transporter (TC 2.A.36) family.</text>
</comment>
<evidence type="ECO:0000256" key="13">
    <source>
        <dbReference type="SAM" id="Phobius"/>
    </source>
</evidence>
<keyword evidence="4 11" id="KW-0812">Transmembrane</keyword>
<evidence type="ECO:0000256" key="7">
    <source>
        <dbReference type="ARBA" id="ARBA00023053"/>
    </source>
</evidence>
<keyword evidence="5 13" id="KW-1133">Transmembrane helix</keyword>
<dbReference type="GO" id="GO:0005886">
    <property type="term" value="C:plasma membrane"/>
    <property type="evidence" value="ECO:0007669"/>
    <property type="project" value="TreeGrafter"/>
</dbReference>
<evidence type="ECO:0000256" key="9">
    <source>
        <dbReference type="ARBA" id="ARBA00023136"/>
    </source>
</evidence>
<dbReference type="InterPro" id="IPR004709">
    <property type="entry name" value="NaH_exchanger"/>
</dbReference>
<dbReference type="Gene3D" id="6.10.140.1330">
    <property type="match status" value="1"/>
</dbReference>
<dbReference type="PANTHER" id="PTHR10110:SF191">
    <property type="entry name" value="SODIUM_HYDROGEN EXCHANGER 8"/>
    <property type="match status" value="1"/>
</dbReference>
<keyword evidence="8 11" id="KW-0406">Ion transport</keyword>
<dbReference type="EMBL" id="JAFCMP010000522">
    <property type="protein sequence ID" value="KAG5177733.1"/>
    <property type="molecule type" value="Genomic_DNA"/>
</dbReference>
<comment type="caution">
    <text evidence="15">The sequence shown here is derived from an EMBL/GenBank/DDBJ whole genome shotgun (WGS) entry which is preliminary data.</text>
</comment>
<evidence type="ECO:0000256" key="5">
    <source>
        <dbReference type="ARBA" id="ARBA00022989"/>
    </source>
</evidence>
<dbReference type="OrthoDB" id="196264at2759"/>
<evidence type="ECO:0000256" key="1">
    <source>
        <dbReference type="ARBA" id="ARBA00004653"/>
    </source>
</evidence>
<dbReference type="InterPro" id="IPR006153">
    <property type="entry name" value="Cation/H_exchanger_TM"/>
</dbReference>
<evidence type="ECO:0000256" key="12">
    <source>
        <dbReference type="SAM" id="MobiDB-lite"/>
    </source>
</evidence>
<keyword evidence="7" id="KW-0915">Sodium</keyword>
<feature type="transmembrane region" description="Helical" evidence="13">
    <location>
        <begin position="336"/>
        <end position="360"/>
    </location>
</feature>
<name>A0A835YNG3_9STRA</name>
<reference evidence="15" key="1">
    <citation type="submission" date="2021-02" db="EMBL/GenBank/DDBJ databases">
        <title>First Annotated Genome of the Yellow-green Alga Tribonema minus.</title>
        <authorList>
            <person name="Mahan K.M."/>
        </authorList>
    </citation>
    <scope>NUCLEOTIDE SEQUENCE</scope>
    <source>
        <strain evidence="15">UTEX B ZZ1240</strain>
    </source>
</reference>
<dbReference type="GO" id="GO:0000139">
    <property type="term" value="C:Golgi membrane"/>
    <property type="evidence" value="ECO:0007669"/>
    <property type="project" value="UniProtKB-SubCell"/>
</dbReference>
<feature type="transmembrane region" description="Helical" evidence="13">
    <location>
        <begin position="17"/>
        <end position="37"/>
    </location>
</feature>
<dbReference type="GO" id="GO:0015386">
    <property type="term" value="F:potassium:proton antiporter activity"/>
    <property type="evidence" value="ECO:0007669"/>
    <property type="project" value="TreeGrafter"/>
</dbReference>
<keyword evidence="6" id="KW-0333">Golgi apparatus</keyword>
<dbReference type="InterPro" id="IPR018422">
    <property type="entry name" value="Cation/H_exchanger_CPA1"/>
</dbReference>
<feature type="transmembrane region" description="Helical" evidence="13">
    <location>
        <begin position="176"/>
        <end position="199"/>
    </location>
</feature>
<feature type="transmembrane region" description="Helical" evidence="13">
    <location>
        <begin position="302"/>
        <end position="324"/>
    </location>
</feature>
<evidence type="ECO:0000256" key="2">
    <source>
        <dbReference type="ARBA" id="ARBA00022448"/>
    </source>
</evidence>
<protein>
    <recommendedName>
        <fullName evidence="11">Sodium/hydrogen exchanger</fullName>
    </recommendedName>
</protein>
<feature type="domain" description="Cation/H+ exchanger transmembrane" evidence="14">
    <location>
        <begin position="42"/>
        <end position="430"/>
    </location>
</feature>
<feature type="transmembrane region" description="Helical" evidence="13">
    <location>
        <begin position="49"/>
        <end position="70"/>
    </location>
</feature>
<keyword evidence="3 11" id="KW-0050">Antiport</keyword>